<accession>A0A1G6AFL3</accession>
<dbReference type="SUPFAM" id="SSF52540">
    <property type="entry name" value="P-loop containing nucleoside triphosphate hydrolases"/>
    <property type="match status" value="1"/>
</dbReference>
<name>A0A1G6AFL3_9HYPH</name>
<sequence>MKILLSNNHLRNYNGSELHTLELASFLVEQGHAVSVAAFVLGDPMSSEFARIGIEPVSLSSADLEPEWDLVWTNQITTFASVHTQHRLRARMHIHGLLSSIAPIEALPFPSAAIGGIRQQALTLLANSPLTRRAATAAAPNTPKIRFLWNLAPEPWWGAKTTRRDRLQSVAVVSNHAPPEIAALEGLAARDGIAFRVIGRGGHDYRRITPDALIDFDAVISIGKTVNYCLAAGLPVFIYDHFGGPGWLTEANINRAESRIYSGKCTYNRRSAENIWSELRAGFAPAQAFHLSRQAWAAERYGTGQQMERLGLLDLPARAAPLLKGKATRTMVATHVVGIIRSLLPKDVVLNKTADTLVPGRSEATDDACGRRPPPSAFVRPTATAPRKGVSEETFVFLHLQKCGGTTVHELLQAHYPEDRFAVRDKSGYVDWNDVRNKPGVIVSGHTTAAYILRSAAKAQVCTVLREPEDRLLSHIYFLKSYTADHLKR</sequence>
<dbReference type="OrthoDB" id="9179784at2"/>
<feature type="region of interest" description="Disordered" evidence="1">
    <location>
        <begin position="361"/>
        <end position="385"/>
    </location>
</feature>
<evidence type="ECO:0000313" key="3">
    <source>
        <dbReference type="Proteomes" id="UP000199071"/>
    </source>
</evidence>
<dbReference type="SUPFAM" id="SSF53756">
    <property type="entry name" value="UDP-Glycosyltransferase/glycogen phosphorylase"/>
    <property type="match status" value="1"/>
</dbReference>
<dbReference type="Gene3D" id="3.40.50.300">
    <property type="entry name" value="P-loop containing nucleotide triphosphate hydrolases"/>
    <property type="match status" value="1"/>
</dbReference>
<dbReference type="InterPro" id="IPR027417">
    <property type="entry name" value="P-loop_NTPase"/>
</dbReference>
<dbReference type="AlphaFoldDB" id="A0A1G6AFL3"/>
<evidence type="ECO:0000313" key="2">
    <source>
        <dbReference type="EMBL" id="SDB07209.1"/>
    </source>
</evidence>
<dbReference type="RefSeq" id="WP_090874655.1">
    <property type="nucleotide sequence ID" value="NZ_FMXQ01000001.1"/>
</dbReference>
<dbReference type="STRING" id="665467.SAMN02982931_00554"/>
<keyword evidence="3" id="KW-1185">Reference proteome</keyword>
<evidence type="ECO:0000256" key="1">
    <source>
        <dbReference type="SAM" id="MobiDB-lite"/>
    </source>
</evidence>
<dbReference type="EMBL" id="FMXQ01000001">
    <property type="protein sequence ID" value="SDB07209.1"/>
    <property type="molecule type" value="Genomic_DNA"/>
</dbReference>
<protein>
    <submittedName>
        <fullName evidence="2">Uncharacterized protein</fullName>
    </submittedName>
</protein>
<organism evidence="2 3">
    <name type="scientific">Bauldia litoralis</name>
    <dbReference type="NCBI Taxonomy" id="665467"/>
    <lineage>
        <taxon>Bacteria</taxon>
        <taxon>Pseudomonadati</taxon>
        <taxon>Pseudomonadota</taxon>
        <taxon>Alphaproteobacteria</taxon>
        <taxon>Hyphomicrobiales</taxon>
        <taxon>Kaistiaceae</taxon>
        <taxon>Bauldia</taxon>
    </lineage>
</organism>
<dbReference type="Proteomes" id="UP000199071">
    <property type="component" value="Unassembled WGS sequence"/>
</dbReference>
<proteinExistence type="predicted"/>
<gene>
    <name evidence="2" type="ORF">SAMN02982931_00554</name>
</gene>
<reference evidence="2 3" key="1">
    <citation type="submission" date="2016-10" db="EMBL/GenBank/DDBJ databases">
        <authorList>
            <person name="de Groot N.N."/>
        </authorList>
    </citation>
    <scope>NUCLEOTIDE SEQUENCE [LARGE SCALE GENOMIC DNA]</scope>
    <source>
        <strain evidence="2 3">ATCC 35022</strain>
    </source>
</reference>